<evidence type="ECO:0000259" key="9">
    <source>
        <dbReference type="PROSITE" id="PS50109"/>
    </source>
</evidence>
<dbReference type="PANTHER" id="PTHR43065">
    <property type="entry name" value="SENSOR HISTIDINE KINASE"/>
    <property type="match status" value="1"/>
</dbReference>
<evidence type="ECO:0000256" key="1">
    <source>
        <dbReference type="ARBA" id="ARBA00000085"/>
    </source>
</evidence>
<name>A0ABT1YIQ2_9BACL</name>
<dbReference type="EMBL" id="JANQBD010000007">
    <property type="protein sequence ID" value="MCR8631845.1"/>
    <property type="molecule type" value="Genomic_DNA"/>
</dbReference>
<organism evidence="10 11">
    <name type="scientific">Paenibacillus radicis</name>
    <name type="common">ex Xue et al. 2023</name>
    <dbReference type="NCBI Taxonomy" id="2972489"/>
    <lineage>
        <taxon>Bacteria</taxon>
        <taxon>Bacillati</taxon>
        <taxon>Bacillota</taxon>
        <taxon>Bacilli</taxon>
        <taxon>Bacillales</taxon>
        <taxon>Paenibacillaceae</taxon>
        <taxon>Paenibacillus</taxon>
    </lineage>
</organism>
<evidence type="ECO:0000256" key="4">
    <source>
        <dbReference type="ARBA" id="ARBA00022741"/>
    </source>
</evidence>
<dbReference type="PRINTS" id="PR00344">
    <property type="entry name" value="BCTRLSENSOR"/>
</dbReference>
<comment type="caution">
    <text evidence="10">The sequence shown here is derived from an EMBL/GenBank/DDBJ whole genome shotgun (WGS) entry which is preliminary data.</text>
</comment>
<keyword evidence="7" id="KW-0902">Two-component regulatory system</keyword>
<evidence type="ECO:0000256" key="3">
    <source>
        <dbReference type="ARBA" id="ARBA00022679"/>
    </source>
</evidence>
<dbReference type="PROSITE" id="PS50109">
    <property type="entry name" value="HIS_KIN"/>
    <property type="match status" value="1"/>
</dbReference>
<feature type="transmembrane region" description="Helical" evidence="8">
    <location>
        <begin position="105"/>
        <end position="123"/>
    </location>
</feature>
<keyword evidence="6" id="KW-0067">ATP-binding</keyword>
<keyword evidence="4" id="KW-0547">Nucleotide-binding</keyword>
<keyword evidence="8" id="KW-0472">Membrane</keyword>
<evidence type="ECO:0000256" key="2">
    <source>
        <dbReference type="ARBA" id="ARBA00012438"/>
    </source>
</evidence>
<comment type="catalytic activity">
    <reaction evidence="1">
        <text>ATP + protein L-histidine = ADP + protein N-phospho-L-histidine.</text>
        <dbReference type="EC" id="2.7.13.3"/>
    </reaction>
</comment>
<feature type="transmembrane region" description="Helical" evidence="8">
    <location>
        <begin position="164"/>
        <end position="184"/>
    </location>
</feature>
<proteinExistence type="predicted"/>
<dbReference type="RefSeq" id="WP_258213438.1">
    <property type="nucleotide sequence ID" value="NZ_JANQBD010000007.1"/>
</dbReference>
<accession>A0ABT1YIQ2</accession>
<keyword evidence="5 10" id="KW-0418">Kinase</keyword>
<evidence type="ECO:0000256" key="7">
    <source>
        <dbReference type="ARBA" id="ARBA00023012"/>
    </source>
</evidence>
<reference evidence="10 11" key="1">
    <citation type="submission" date="2022-08" db="EMBL/GenBank/DDBJ databases">
        <title>Paenibacillus endoradicis sp. nov., Paenibacillus radicibacter sp. nov and Paenibacillus pararadicis sp. nov., three cold-adapted plant growth-promoting bacteria isolated from root of Larix gmelinii in Great Khingan.</title>
        <authorList>
            <person name="Xue H."/>
        </authorList>
    </citation>
    <scope>NUCLEOTIDE SEQUENCE [LARGE SCALE GENOMIC DNA]</scope>
    <source>
        <strain evidence="10 11">N5-1-1-5</strain>
    </source>
</reference>
<keyword evidence="8" id="KW-0812">Transmembrane</keyword>
<feature type="transmembrane region" description="Helical" evidence="8">
    <location>
        <begin position="196"/>
        <end position="217"/>
    </location>
</feature>
<dbReference type="GO" id="GO:0016301">
    <property type="term" value="F:kinase activity"/>
    <property type="evidence" value="ECO:0007669"/>
    <property type="project" value="UniProtKB-KW"/>
</dbReference>
<evidence type="ECO:0000256" key="8">
    <source>
        <dbReference type="SAM" id="Phobius"/>
    </source>
</evidence>
<dbReference type="Proteomes" id="UP001300012">
    <property type="component" value="Unassembled WGS sequence"/>
</dbReference>
<gene>
    <name evidence="10" type="ORF">NV381_11570</name>
</gene>
<dbReference type="EC" id="2.7.13.3" evidence="2"/>
<dbReference type="InterPro" id="IPR005467">
    <property type="entry name" value="His_kinase_dom"/>
</dbReference>
<dbReference type="InterPro" id="IPR004358">
    <property type="entry name" value="Sig_transdc_His_kin-like_C"/>
</dbReference>
<feature type="domain" description="Histidine kinase" evidence="9">
    <location>
        <begin position="242"/>
        <end position="451"/>
    </location>
</feature>
<evidence type="ECO:0000256" key="5">
    <source>
        <dbReference type="ARBA" id="ARBA00022777"/>
    </source>
</evidence>
<protein>
    <recommendedName>
        <fullName evidence="2">histidine kinase</fullName>
        <ecNumber evidence="2">2.7.13.3</ecNumber>
    </recommendedName>
</protein>
<evidence type="ECO:0000256" key="6">
    <source>
        <dbReference type="ARBA" id="ARBA00022840"/>
    </source>
</evidence>
<dbReference type="InterPro" id="IPR036890">
    <property type="entry name" value="HATPase_C_sf"/>
</dbReference>
<dbReference type="InterPro" id="IPR003594">
    <property type="entry name" value="HATPase_dom"/>
</dbReference>
<dbReference type="Gene3D" id="3.30.565.10">
    <property type="entry name" value="Histidine kinase-like ATPase, C-terminal domain"/>
    <property type="match status" value="1"/>
</dbReference>
<dbReference type="SMART" id="SM00387">
    <property type="entry name" value="HATPase_c"/>
    <property type="match status" value="1"/>
</dbReference>
<keyword evidence="8" id="KW-1133">Transmembrane helix</keyword>
<keyword evidence="11" id="KW-1185">Reference proteome</keyword>
<sequence>MLFVLIGLWTIGLLLLVTDPRRPTTRWIASIAFTGGSGGLSAVIHDQLTPYLYEQGWLAEPVVRILSHAETIFSLICYYGLPYTFCMFSLIYHPNADLWRWKRQLAWLLILPAAVSFAFDSAPGDPIPYRYVVCWTTPYIMIGIGMLLHGAIKERNTFLRKLRMLTALAAAPTLFFALFTMYVLPALFGIYEWWRYNAAVIGFTLAVILISSFRYGFMGLQISIRNQKLDYTLRAITSGTSILNHAIKNDVGKIRLFSEKIKSEAEQPDPQQLVNDIEVIMNASQHIYDMIYRIQGQTQEVVLHKEEQKLSLLLNHCLKMLEPGFLNIEIARDFRCEGVIWADRAQVIEVFTNVLTNASEAMPQGGLLTVKLTETKRNLAVEIKDTGTGMDKRQLKRIFDPFYTTKSGKKLNFGLGLSYCYTIIQKHKGTMEVHSKPDHGTSVFINFPKKKGGVGG</sequence>
<feature type="transmembrane region" description="Helical" evidence="8">
    <location>
        <begin position="72"/>
        <end position="93"/>
    </location>
</feature>
<evidence type="ECO:0000313" key="11">
    <source>
        <dbReference type="Proteomes" id="UP001300012"/>
    </source>
</evidence>
<dbReference type="Pfam" id="PF02518">
    <property type="entry name" value="HATPase_c"/>
    <property type="match status" value="1"/>
</dbReference>
<feature type="transmembrane region" description="Helical" evidence="8">
    <location>
        <begin position="129"/>
        <end position="152"/>
    </location>
</feature>
<keyword evidence="3" id="KW-0808">Transferase</keyword>
<dbReference type="PANTHER" id="PTHR43065:SF51">
    <property type="entry name" value="HISTIDINE KINASE"/>
    <property type="match status" value="1"/>
</dbReference>
<dbReference type="SUPFAM" id="SSF55874">
    <property type="entry name" value="ATPase domain of HSP90 chaperone/DNA topoisomerase II/histidine kinase"/>
    <property type="match status" value="1"/>
</dbReference>
<evidence type="ECO:0000313" key="10">
    <source>
        <dbReference type="EMBL" id="MCR8631845.1"/>
    </source>
</evidence>